<evidence type="ECO:0000256" key="7">
    <source>
        <dbReference type="ARBA" id="ARBA00023163"/>
    </source>
</evidence>
<feature type="domain" description="C2H2-type" evidence="12">
    <location>
        <begin position="453"/>
        <end position="480"/>
    </location>
</feature>
<dbReference type="CDD" id="cd18186">
    <property type="entry name" value="BTB_POZ_ZBTB_KLHL-like"/>
    <property type="match status" value="1"/>
</dbReference>
<feature type="domain" description="C2H2-type" evidence="12">
    <location>
        <begin position="628"/>
        <end position="650"/>
    </location>
</feature>
<evidence type="ECO:0000259" key="11">
    <source>
        <dbReference type="PROSITE" id="PS50097"/>
    </source>
</evidence>
<dbReference type="InterPro" id="IPR000210">
    <property type="entry name" value="BTB/POZ_dom"/>
</dbReference>
<gene>
    <name evidence="13" type="ORF">JTE90_010542</name>
</gene>
<dbReference type="GO" id="GO:0000981">
    <property type="term" value="F:DNA-binding transcription factor activity, RNA polymerase II-specific"/>
    <property type="evidence" value="ECO:0007669"/>
    <property type="project" value="TreeGrafter"/>
</dbReference>
<feature type="domain" description="C2H2-type" evidence="12">
    <location>
        <begin position="709"/>
        <end position="740"/>
    </location>
</feature>
<feature type="domain" description="C2H2-type" evidence="12">
    <location>
        <begin position="835"/>
        <end position="862"/>
    </location>
</feature>
<feature type="domain" description="C2H2-type" evidence="12">
    <location>
        <begin position="425"/>
        <end position="452"/>
    </location>
</feature>
<dbReference type="GO" id="GO:0000978">
    <property type="term" value="F:RNA polymerase II cis-regulatory region sequence-specific DNA binding"/>
    <property type="evidence" value="ECO:0007669"/>
    <property type="project" value="TreeGrafter"/>
</dbReference>
<dbReference type="FunFam" id="3.30.160.60:FF:000624">
    <property type="entry name" value="zinc finger protein 697"/>
    <property type="match status" value="1"/>
</dbReference>
<dbReference type="SMART" id="SM00451">
    <property type="entry name" value="ZnF_U1"/>
    <property type="match status" value="5"/>
</dbReference>
<feature type="domain" description="C2H2-type" evidence="12">
    <location>
        <begin position="652"/>
        <end position="679"/>
    </location>
</feature>
<sequence length="1403" mass="161666">MTHFSEKKHVCTVCSKAFHFSKNLRMHISNVHKEKEFICGVCNKVLSHNFSLQVHLKAHLEKLPCKCETCKKEFKEKNNYKEPKPTAEYVCELCFKRFRYRRTLESHFLLHTREKAHKCNECGECFFVARSLRRHILRKHSDEHRALKYTCVECDKSFLSEKYLLIHTANHSKETLAPCQLCKKAFSVVKVEGQYDLLTDHVPNCEMRNKALQQLSNIQSFPQGEGNAYACDACNKIVSKETFMRHLWSHTGEKPYKCDVCNLGFTSYQDLKRHSKKKHDKELEISKKIPPTKPFSDLSELKQHLLTHTKEQNQSCEVCDKAFNRKERYESYLQSGEAPPSAAPSYDSSGDFPDNPEDPPDNWSDHEPVQQPIFITQDIEISDLYNVAKPGPTKKSFQCHQCEKSYSKKHSLKLHSMTHTGMWPHVCQFCGKGFLHRKTMRLHMLTHTRDYPYKCDVCDKQYPLKVYLQHHMLSHTGEKPYVCHFCNKRFSGKYHVQRHIRAQHFDKIQGPKTTFSCKLCGKTFGLLPVLKRHLWTHASEKPFKCDICNKSFSHQQSLKVHMKSHLSGKFSHKCEFCSQGFSQELNLKGHIKKHHPTETFPCSQCDKVLASSYALKNHLLFHSGVRPYQCEACDKTFMQKPDLERHSLVHQRICKLCNQKFPTVHQLRKHRKLHNEEKSHDCHLCDKKFVLISKLRGHLVLVHGAERPFQCELCPESFKSTDVLTNHMVMHKLLNAGQEPHYCKFCSKVFSKKIFLQKHMSSKHPNEEQDPEEVLTDKSLETFPCSQCDKVLASSYALKNHLLFHSGVRPYQCEACDMTFRQKPDLERHSLVHQRICKWCNKKFPTVHQLRKHRKSHSEKTMHDCHLCDKKFVLISKLRGHLVLAHGAERPFQCELCTESFKSTDELTKHMGMHKLLNAGQEPHDCKFCSKVFSKKIFLQKHMSSKHPNEEQDPELNNTTGLTITTPLAESSHQKAPTILLLTVPPPNPVNAEQLVEKQDHSGILKESFCDSMPFEDSVDSDGLLLNESNFEDATDVLLDTYNVEAKHSSEKSLTESNPQRAPTILMLSVQPPNPVKPKESDPSGGVKESSSQLKKPIERRVNPAKALRYRNNPKAGNISSVSISPSRHIKPKRLSERQGRFYNPRRPFYNQMMFERKVSRLNSPLRHQKANCSSVIIQTPSHVLAKHLSRLSSIHKESPHSLKTIERSVGPVRPLYQQSKPQNTASISPVKIQPISPVKARQSSEVTSNPDSQKQQLPIGAQGHSNIESYLLPQNTLAIMCELTTSKVDDYKNSELTESSFKPTTSRVVFKKPDSLVFDLQHLYNSKIFSDLTLKVGDEEFKAHKNILCARSSVFNTMLNYEMEEKLTNCVKITDFDPPTVRKMLNYIYCGQVEDLTPEVAL</sequence>
<dbReference type="Pfam" id="PF13912">
    <property type="entry name" value="zf-C2H2_6"/>
    <property type="match status" value="5"/>
</dbReference>
<feature type="domain" description="C2H2-type" evidence="12">
    <location>
        <begin position="783"/>
        <end position="810"/>
    </location>
</feature>
<feature type="domain" description="C2H2-type" evidence="12">
    <location>
        <begin position="229"/>
        <end position="255"/>
    </location>
</feature>
<dbReference type="Pfam" id="PF00651">
    <property type="entry name" value="BTB"/>
    <property type="match status" value="1"/>
</dbReference>
<evidence type="ECO:0000256" key="9">
    <source>
        <dbReference type="PROSITE-ProRule" id="PRU00042"/>
    </source>
</evidence>
<dbReference type="FunFam" id="3.30.160.60:FF:000065">
    <property type="entry name" value="B-cell CLL/lymphoma 6, member B"/>
    <property type="match status" value="1"/>
</dbReference>
<feature type="domain" description="C2H2-type" evidence="12">
    <location>
        <begin position="680"/>
        <end position="708"/>
    </location>
</feature>
<feature type="domain" description="C2H2-type" evidence="12">
    <location>
        <begin position="572"/>
        <end position="599"/>
    </location>
</feature>
<feature type="domain" description="C2H2-type" evidence="12">
    <location>
        <begin position="397"/>
        <end position="424"/>
    </location>
</feature>
<feature type="region of interest" description="Disordered" evidence="10">
    <location>
        <begin position="1067"/>
        <end position="1105"/>
    </location>
</feature>
<dbReference type="InterPro" id="IPR011333">
    <property type="entry name" value="SKP1/BTB/POZ_sf"/>
</dbReference>
<comment type="caution">
    <text evidence="13">The sequence shown here is derived from an EMBL/GenBank/DDBJ whole genome shotgun (WGS) entry which is preliminary data.</text>
</comment>
<evidence type="ECO:0000313" key="14">
    <source>
        <dbReference type="Proteomes" id="UP000827092"/>
    </source>
</evidence>
<feature type="domain" description="C2H2-type" evidence="12">
    <location>
        <begin position="9"/>
        <end position="37"/>
    </location>
</feature>
<feature type="domain" description="C2H2-type" evidence="12">
    <location>
        <begin position="600"/>
        <end position="627"/>
    </location>
</feature>
<dbReference type="SUPFAM" id="SSF54695">
    <property type="entry name" value="POZ domain"/>
    <property type="match status" value="1"/>
</dbReference>
<organism evidence="13 14">
    <name type="scientific">Oedothorax gibbosus</name>
    <dbReference type="NCBI Taxonomy" id="931172"/>
    <lineage>
        <taxon>Eukaryota</taxon>
        <taxon>Metazoa</taxon>
        <taxon>Ecdysozoa</taxon>
        <taxon>Arthropoda</taxon>
        <taxon>Chelicerata</taxon>
        <taxon>Arachnida</taxon>
        <taxon>Araneae</taxon>
        <taxon>Araneomorphae</taxon>
        <taxon>Entelegynae</taxon>
        <taxon>Araneoidea</taxon>
        <taxon>Linyphiidae</taxon>
        <taxon>Erigoninae</taxon>
        <taxon>Oedothorax</taxon>
    </lineage>
</organism>
<proteinExistence type="predicted"/>
<reference evidence="13 14" key="1">
    <citation type="journal article" date="2022" name="Nat. Ecol. Evol.">
        <title>A masculinizing supergene underlies an exaggerated male reproductive morph in a spider.</title>
        <authorList>
            <person name="Hendrickx F."/>
            <person name="De Corte Z."/>
            <person name="Sonet G."/>
            <person name="Van Belleghem S.M."/>
            <person name="Kostlbacher S."/>
            <person name="Vangestel C."/>
        </authorList>
    </citation>
    <scope>NUCLEOTIDE SEQUENCE [LARGE SCALE GENOMIC DNA]</scope>
    <source>
        <strain evidence="13">W744_W776</strain>
    </source>
</reference>
<dbReference type="PROSITE" id="PS00028">
    <property type="entry name" value="ZINC_FINGER_C2H2_1"/>
    <property type="match status" value="25"/>
</dbReference>
<feature type="compositionally biased region" description="Polar residues" evidence="10">
    <location>
        <begin position="1217"/>
        <end position="1228"/>
    </location>
</feature>
<dbReference type="FunFam" id="3.30.160.60:FF:001289">
    <property type="entry name" value="Zinc finger protein 574"/>
    <property type="match status" value="1"/>
</dbReference>
<keyword evidence="4 9" id="KW-0863">Zinc-finger</keyword>
<feature type="domain" description="C2H2-type" evidence="12">
    <location>
        <begin position="543"/>
        <end position="570"/>
    </location>
</feature>
<feature type="region of interest" description="Disordered" evidence="10">
    <location>
        <begin position="276"/>
        <end position="296"/>
    </location>
</feature>
<dbReference type="GO" id="GO:0005634">
    <property type="term" value="C:nucleus"/>
    <property type="evidence" value="ECO:0007669"/>
    <property type="project" value="UniProtKB-SubCell"/>
</dbReference>
<keyword evidence="3" id="KW-0677">Repeat</keyword>
<dbReference type="InterPro" id="IPR050752">
    <property type="entry name" value="C2H2-ZF_domain"/>
</dbReference>
<feature type="domain" description="C2H2-type" evidence="12">
    <location>
        <begin position="741"/>
        <end position="769"/>
    </location>
</feature>
<keyword evidence="7" id="KW-0804">Transcription</keyword>
<evidence type="ECO:0000259" key="12">
    <source>
        <dbReference type="PROSITE" id="PS50157"/>
    </source>
</evidence>
<name>A0AAV6TPZ4_9ARAC</name>
<dbReference type="PROSITE" id="PS50097">
    <property type="entry name" value="BTB"/>
    <property type="match status" value="1"/>
</dbReference>
<dbReference type="PROSITE" id="PS50157">
    <property type="entry name" value="ZINC_FINGER_C2H2_2"/>
    <property type="match status" value="26"/>
</dbReference>
<feature type="domain" description="C2H2-type" evidence="12">
    <location>
        <begin position="515"/>
        <end position="542"/>
    </location>
</feature>
<dbReference type="EMBL" id="JAFNEN010001564">
    <property type="protein sequence ID" value="KAG8173657.1"/>
    <property type="molecule type" value="Genomic_DNA"/>
</dbReference>
<evidence type="ECO:0000256" key="6">
    <source>
        <dbReference type="ARBA" id="ARBA00023015"/>
    </source>
</evidence>
<dbReference type="InterPro" id="IPR013087">
    <property type="entry name" value="Znf_C2H2_type"/>
</dbReference>
<feature type="domain" description="C2H2-type" evidence="12">
    <location>
        <begin position="892"/>
        <end position="923"/>
    </location>
</feature>
<dbReference type="InterPro" id="IPR003604">
    <property type="entry name" value="Matrin/U1-like-C_Znf_C2H2"/>
</dbReference>
<keyword evidence="5" id="KW-0862">Zinc</keyword>
<evidence type="ECO:0000313" key="13">
    <source>
        <dbReference type="EMBL" id="KAG8173657.1"/>
    </source>
</evidence>
<dbReference type="SUPFAM" id="SSF57667">
    <property type="entry name" value="beta-beta-alpha zinc fingers"/>
    <property type="match status" value="15"/>
</dbReference>
<dbReference type="Gene3D" id="3.30.160.60">
    <property type="entry name" value="Classic Zinc Finger"/>
    <property type="match status" value="19"/>
</dbReference>
<evidence type="ECO:0000256" key="10">
    <source>
        <dbReference type="SAM" id="MobiDB-lite"/>
    </source>
</evidence>
<feature type="region of interest" description="Disordered" evidence="10">
    <location>
        <begin position="943"/>
        <end position="962"/>
    </location>
</feature>
<keyword evidence="8" id="KW-0539">Nucleus</keyword>
<dbReference type="FunFam" id="3.30.160.60:FF:000100">
    <property type="entry name" value="Zinc finger 45-like"/>
    <property type="match status" value="1"/>
</dbReference>
<dbReference type="Pfam" id="PF00096">
    <property type="entry name" value="zf-C2H2"/>
    <property type="match status" value="7"/>
</dbReference>
<feature type="domain" description="C2H2-type" evidence="12">
    <location>
        <begin position="481"/>
        <end position="509"/>
    </location>
</feature>
<feature type="domain" description="C2H2-type" evidence="12">
    <location>
        <begin position="37"/>
        <end position="64"/>
    </location>
</feature>
<accession>A0AAV6TPZ4</accession>
<feature type="compositionally biased region" description="Polar residues" evidence="10">
    <location>
        <begin position="1242"/>
        <end position="1257"/>
    </location>
</feature>
<evidence type="ECO:0000256" key="3">
    <source>
        <dbReference type="ARBA" id="ARBA00022737"/>
    </source>
</evidence>
<evidence type="ECO:0000256" key="2">
    <source>
        <dbReference type="ARBA" id="ARBA00022723"/>
    </source>
</evidence>
<evidence type="ECO:0000256" key="4">
    <source>
        <dbReference type="ARBA" id="ARBA00022771"/>
    </source>
</evidence>
<comment type="subcellular location">
    <subcellularLocation>
        <location evidence="1">Nucleus</location>
    </subcellularLocation>
</comment>
<dbReference type="Proteomes" id="UP000827092">
    <property type="component" value="Unassembled WGS sequence"/>
</dbReference>
<feature type="domain" description="C2H2-type" evidence="12">
    <location>
        <begin position="149"/>
        <end position="176"/>
    </location>
</feature>
<feature type="region of interest" description="Disordered" evidence="10">
    <location>
        <begin position="330"/>
        <end position="367"/>
    </location>
</feature>
<dbReference type="SMART" id="SM00355">
    <property type="entry name" value="ZnF_C2H2"/>
    <property type="match status" value="26"/>
</dbReference>
<keyword evidence="2" id="KW-0479">Metal-binding</keyword>
<dbReference type="GO" id="GO:0008270">
    <property type="term" value="F:zinc ion binding"/>
    <property type="evidence" value="ECO:0007669"/>
    <property type="project" value="UniProtKB-KW"/>
</dbReference>
<feature type="domain" description="C2H2-type" evidence="12">
    <location>
        <begin position="924"/>
        <end position="952"/>
    </location>
</feature>
<protein>
    <submittedName>
        <fullName evidence="13">Uncharacterized protein</fullName>
    </submittedName>
</protein>
<dbReference type="FunFam" id="3.30.160.60:FF:000446">
    <property type="entry name" value="Zinc finger protein"/>
    <property type="match status" value="1"/>
</dbReference>
<dbReference type="PANTHER" id="PTHR24384:SF193">
    <property type="entry name" value="PR_SET DOMAIN 15"/>
    <property type="match status" value="1"/>
</dbReference>
<dbReference type="GO" id="GO:0048598">
    <property type="term" value="P:embryonic morphogenesis"/>
    <property type="evidence" value="ECO:0007669"/>
    <property type="project" value="UniProtKB-ARBA"/>
</dbReference>
<evidence type="ECO:0000256" key="5">
    <source>
        <dbReference type="ARBA" id="ARBA00022833"/>
    </source>
</evidence>
<feature type="compositionally biased region" description="Low complexity" evidence="10">
    <location>
        <begin position="338"/>
        <end position="353"/>
    </location>
</feature>
<feature type="domain" description="C2H2-type" evidence="12">
    <location>
        <begin position="811"/>
        <end position="833"/>
    </location>
</feature>
<keyword evidence="6" id="KW-0805">Transcription regulation</keyword>
<dbReference type="PANTHER" id="PTHR24384">
    <property type="entry name" value="FINGER PUTATIVE TRANSCRIPTION FACTOR FAMILY-RELATED"/>
    <property type="match status" value="1"/>
</dbReference>
<feature type="domain" description="C2H2-type" evidence="12">
    <location>
        <begin position="117"/>
        <end position="145"/>
    </location>
</feature>
<feature type="domain" description="BTB" evidence="11">
    <location>
        <begin position="1331"/>
        <end position="1395"/>
    </location>
</feature>
<feature type="domain" description="C2H2-type" evidence="12">
    <location>
        <begin position="863"/>
        <end position="891"/>
    </location>
</feature>
<dbReference type="SMART" id="SM00225">
    <property type="entry name" value="BTB"/>
    <property type="match status" value="1"/>
</dbReference>
<evidence type="ECO:0000256" key="1">
    <source>
        <dbReference type="ARBA" id="ARBA00004123"/>
    </source>
</evidence>
<feature type="region of interest" description="Disordered" evidence="10">
    <location>
        <begin position="1208"/>
        <end position="1259"/>
    </location>
</feature>
<feature type="domain" description="C2H2-type" evidence="12">
    <location>
        <begin position="256"/>
        <end position="284"/>
    </location>
</feature>
<dbReference type="InterPro" id="IPR036236">
    <property type="entry name" value="Znf_C2H2_sf"/>
</dbReference>
<dbReference type="Gene3D" id="3.30.710.10">
    <property type="entry name" value="Potassium Channel Kv1.1, Chain A"/>
    <property type="match status" value="1"/>
</dbReference>
<feature type="domain" description="C2H2-type" evidence="12">
    <location>
        <begin position="89"/>
        <end position="116"/>
    </location>
</feature>
<evidence type="ECO:0000256" key="8">
    <source>
        <dbReference type="ARBA" id="ARBA00023242"/>
    </source>
</evidence>
<keyword evidence="14" id="KW-1185">Reference proteome</keyword>